<dbReference type="EMBL" id="CP054856">
    <property type="protein sequence ID" value="QVM82745.1"/>
    <property type="molecule type" value="Genomic_DNA"/>
</dbReference>
<evidence type="ECO:0000259" key="1">
    <source>
        <dbReference type="Pfam" id="PF09994"/>
    </source>
</evidence>
<feature type="domain" description="T6SS Phospholipase effector Tle1-like catalytic" evidence="1">
    <location>
        <begin position="3"/>
        <end position="254"/>
    </location>
</feature>
<evidence type="ECO:0000313" key="3">
    <source>
        <dbReference type="Proteomes" id="UP000677126"/>
    </source>
</evidence>
<dbReference type="RefSeq" id="WP_213502060.1">
    <property type="nucleotide sequence ID" value="NZ_CP054856.1"/>
</dbReference>
<name>A0ABX8E3C4_9SPHN</name>
<reference evidence="2 3" key="1">
    <citation type="journal article" date="2021" name="Int. J. Syst. Evol. Microbiol.">
        <title>Novosphingobium decolorationis sp. nov., an aniline blue-decolourizing bacterium isolated from East Pacific sediment.</title>
        <authorList>
            <person name="Chen X."/>
            <person name="Dong B."/>
            <person name="Chen T."/>
            <person name="Ren N."/>
            <person name="Wang J."/>
            <person name="Xu Y."/>
            <person name="Yang J."/>
            <person name="Zhu S."/>
            <person name="Chen J."/>
        </authorList>
    </citation>
    <scope>NUCLEOTIDE SEQUENCE [LARGE SCALE GENOMIC DNA]</scope>
    <source>
        <strain evidence="2 3">502str22</strain>
    </source>
</reference>
<evidence type="ECO:0000313" key="2">
    <source>
        <dbReference type="EMBL" id="QVM82745.1"/>
    </source>
</evidence>
<gene>
    <name evidence="2" type="ORF">HT578_02635</name>
</gene>
<proteinExistence type="predicted"/>
<dbReference type="InterPro" id="IPR018712">
    <property type="entry name" value="Tle1-like_cat"/>
</dbReference>
<dbReference type="PANTHER" id="PTHR33840:SF1">
    <property type="entry name" value="TLE1 PHOSPHOLIPASE DOMAIN-CONTAINING PROTEIN"/>
    <property type="match status" value="1"/>
</dbReference>
<protein>
    <submittedName>
        <fullName evidence="2">DUF2235 domain-containing protein</fullName>
    </submittedName>
</protein>
<sequence>MSKSLIVCCDGTWNSADQKGEPTNVTKMARAILPRTATGRAQVIYYDEGVGSGNVLDRVVGGAFGTGLGTNVQQAYRFLCQNYEPGDSLFLFGFSRGAYTVRSLAGLVGLVGLVRKGDLDKLPEIWAYYRMDDGKRAKAPLDPALFEGRHPDIEMVGVWDTVGALGVPSNVLGSWGRGGYAFHDVKLGARVRHAYQALAIDERRSKFVPAIWDTSGGIAPGQEVEQVWFAGAHSNVGGGYPDKVLSDIALLWMCGKAQAWLELDEDYLARKVERLDEDAARGLLVNSARSAFWKLQGQKERALGSDATETIHPSVLARLNLSREMKAGGTPPYAPFPYLPRNLLRFLEKTGLIG</sequence>
<accession>A0ABX8E3C4</accession>
<dbReference type="Pfam" id="PF09994">
    <property type="entry name" value="T6SS_Tle1-like_cat"/>
    <property type="match status" value="1"/>
</dbReference>
<keyword evidence="3" id="KW-1185">Reference proteome</keyword>
<dbReference type="PANTHER" id="PTHR33840">
    <property type="match status" value="1"/>
</dbReference>
<dbReference type="Proteomes" id="UP000677126">
    <property type="component" value="Chromosome"/>
</dbReference>
<organism evidence="2 3">
    <name type="scientific">Novosphingobium decolorationis</name>
    <dbReference type="NCBI Taxonomy" id="2698673"/>
    <lineage>
        <taxon>Bacteria</taxon>
        <taxon>Pseudomonadati</taxon>
        <taxon>Pseudomonadota</taxon>
        <taxon>Alphaproteobacteria</taxon>
        <taxon>Sphingomonadales</taxon>
        <taxon>Sphingomonadaceae</taxon>
        <taxon>Novosphingobium</taxon>
    </lineage>
</organism>